<dbReference type="EMBL" id="WTVA01000002">
    <property type="protein sequence ID" value="MZR22065.1"/>
    <property type="molecule type" value="Genomic_DNA"/>
</dbReference>
<keyword evidence="1" id="KW-0489">Methyltransferase</keyword>
<dbReference type="RefSeq" id="WP_161338483.1">
    <property type="nucleotide sequence ID" value="NZ_JBHSDG010000006.1"/>
</dbReference>
<organism evidence="1 2">
    <name type="scientific">Sneathiella chungangensis</name>
    <dbReference type="NCBI Taxonomy" id="1418234"/>
    <lineage>
        <taxon>Bacteria</taxon>
        <taxon>Pseudomonadati</taxon>
        <taxon>Pseudomonadota</taxon>
        <taxon>Alphaproteobacteria</taxon>
        <taxon>Sneathiellales</taxon>
        <taxon>Sneathiellaceae</taxon>
        <taxon>Sneathiella</taxon>
    </lineage>
</organism>
<dbReference type="CDD" id="cd02440">
    <property type="entry name" value="AdoMet_MTases"/>
    <property type="match status" value="1"/>
</dbReference>
<gene>
    <name evidence="1" type="ORF">GQF03_06945</name>
</gene>
<dbReference type="PANTHER" id="PTHR43861">
    <property type="entry name" value="TRANS-ACONITATE 2-METHYLTRANSFERASE-RELATED"/>
    <property type="match status" value="1"/>
</dbReference>
<dbReference type="GO" id="GO:0008168">
    <property type="term" value="F:methyltransferase activity"/>
    <property type="evidence" value="ECO:0007669"/>
    <property type="project" value="UniProtKB-KW"/>
</dbReference>
<evidence type="ECO:0000313" key="2">
    <source>
        <dbReference type="Proteomes" id="UP000445696"/>
    </source>
</evidence>
<reference evidence="1 2" key="1">
    <citation type="journal article" date="2014" name="Int. J. Syst. Evol. Microbiol.">
        <title>Sneathiella chungangensis sp. nov., isolated from a marine sand, and emended description of the genus Sneathiella.</title>
        <authorList>
            <person name="Siamphan C."/>
            <person name="Kim H."/>
            <person name="Lee J.S."/>
            <person name="Kim W."/>
        </authorList>
    </citation>
    <scope>NUCLEOTIDE SEQUENCE [LARGE SCALE GENOMIC DNA]</scope>
    <source>
        <strain evidence="1 2">KCTC 32476</strain>
    </source>
</reference>
<dbReference type="SUPFAM" id="SSF53335">
    <property type="entry name" value="S-adenosyl-L-methionine-dependent methyltransferases"/>
    <property type="match status" value="1"/>
</dbReference>
<dbReference type="Proteomes" id="UP000445696">
    <property type="component" value="Unassembled WGS sequence"/>
</dbReference>
<keyword evidence="1" id="KW-0808">Transferase</keyword>
<accession>A0A845MEF7</accession>
<dbReference type="AlphaFoldDB" id="A0A845MEF7"/>
<keyword evidence="2" id="KW-1185">Reference proteome</keyword>
<sequence length="258" mass="28814">MFVKIDPPGTFCTYEALRDALKITGGETFLEIGCGGGSISKFLCDLGLKGVGVDFSKSAIEIAEKTLESEIASGQYKLVHGDVFDLSEDFTKVDIALSYMVMEHVEDETGFIQKIAKYVRPGGSIILAVPGRKDRWSVEDETVGHLRRYDRGDLQVVMDKSGLTQVEVWSVAVPVANILFHIGAWLVSRSTEMEKVGQSQREQTETSGIREIPWKTVFPSWVRLILNRITLWPLFVIQRCFYRTKLGVTMMGIGRVNG</sequence>
<protein>
    <submittedName>
        <fullName evidence="1">Methyltransferase domain-containing protein</fullName>
    </submittedName>
</protein>
<dbReference type="InterPro" id="IPR029063">
    <property type="entry name" value="SAM-dependent_MTases_sf"/>
</dbReference>
<dbReference type="OrthoDB" id="9810247at2"/>
<dbReference type="GO" id="GO:0032259">
    <property type="term" value="P:methylation"/>
    <property type="evidence" value="ECO:0007669"/>
    <property type="project" value="UniProtKB-KW"/>
</dbReference>
<dbReference type="Gene3D" id="3.40.50.150">
    <property type="entry name" value="Vaccinia Virus protein VP39"/>
    <property type="match status" value="1"/>
</dbReference>
<proteinExistence type="predicted"/>
<dbReference type="Pfam" id="PF13489">
    <property type="entry name" value="Methyltransf_23"/>
    <property type="match status" value="1"/>
</dbReference>
<comment type="caution">
    <text evidence="1">The sequence shown here is derived from an EMBL/GenBank/DDBJ whole genome shotgun (WGS) entry which is preliminary data.</text>
</comment>
<evidence type="ECO:0000313" key="1">
    <source>
        <dbReference type="EMBL" id="MZR22065.1"/>
    </source>
</evidence>
<name>A0A845MEF7_9PROT</name>